<sequence>MRKRRLVSQNEENDMKLLPKFDCTVVDDYQFSAMDREMPISVVLFREDRFLAKSYTMEGEVHNHPINRITNQTSNQSNKQCTNH</sequence>
<proteinExistence type="predicted"/>
<evidence type="ECO:0000313" key="1">
    <source>
        <dbReference type="EMBL" id="GFN95093.1"/>
    </source>
</evidence>
<accession>A0AAV3ZMJ3</accession>
<gene>
    <name evidence="1" type="ORF">PoB_002159900</name>
</gene>
<evidence type="ECO:0000313" key="2">
    <source>
        <dbReference type="Proteomes" id="UP000735302"/>
    </source>
</evidence>
<dbReference type="AlphaFoldDB" id="A0AAV3ZMJ3"/>
<reference evidence="1 2" key="1">
    <citation type="journal article" date="2021" name="Elife">
        <title>Chloroplast acquisition without the gene transfer in kleptoplastic sea slugs, Plakobranchus ocellatus.</title>
        <authorList>
            <person name="Maeda T."/>
            <person name="Takahashi S."/>
            <person name="Yoshida T."/>
            <person name="Shimamura S."/>
            <person name="Takaki Y."/>
            <person name="Nagai Y."/>
            <person name="Toyoda A."/>
            <person name="Suzuki Y."/>
            <person name="Arimoto A."/>
            <person name="Ishii H."/>
            <person name="Satoh N."/>
            <person name="Nishiyama T."/>
            <person name="Hasebe M."/>
            <person name="Maruyama T."/>
            <person name="Minagawa J."/>
            <person name="Obokata J."/>
            <person name="Shigenobu S."/>
        </authorList>
    </citation>
    <scope>NUCLEOTIDE SEQUENCE [LARGE SCALE GENOMIC DNA]</scope>
</reference>
<protein>
    <submittedName>
        <fullName evidence="1">Uncharacterized protein</fullName>
    </submittedName>
</protein>
<comment type="caution">
    <text evidence="1">The sequence shown here is derived from an EMBL/GenBank/DDBJ whole genome shotgun (WGS) entry which is preliminary data.</text>
</comment>
<dbReference type="Proteomes" id="UP000735302">
    <property type="component" value="Unassembled WGS sequence"/>
</dbReference>
<keyword evidence="2" id="KW-1185">Reference proteome</keyword>
<dbReference type="EMBL" id="BLXT01002484">
    <property type="protein sequence ID" value="GFN95093.1"/>
    <property type="molecule type" value="Genomic_DNA"/>
</dbReference>
<organism evidence="1 2">
    <name type="scientific">Plakobranchus ocellatus</name>
    <dbReference type="NCBI Taxonomy" id="259542"/>
    <lineage>
        <taxon>Eukaryota</taxon>
        <taxon>Metazoa</taxon>
        <taxon>Spiralia</taxon>
        <taxon>Lophotrochozoa</taxon>
        <taxon>Mollusca</taxon>
        <taxon>Gastropoda</taxon>
        <taxon>Heterobranchia</taxon>
        <taxon>Euthyneura</taxon>
        <taxon>Panpulmonata</taxon>
        <taxon>Sacoglossa</taxon>
        <taxon>Placobranchoidea</taxon>
        <taxon>Plakobranchidae</taxon>
        <taxon>Plakobranchus</taxon>
    </lineage>
</organism>
<name>A0AAV3ZMJ3_9GAST</name>